<accession>A0A931GLU2</accession>
<dbReference type="RefSeq" id="WP_197010612.1">
    <property type="nucleotide sequence ID" value="NZ_BAABES010000008.1"/>
</dbReference>
<feature type="compositionally biased region" description="Pro residues" evidence="2">
    <location>
        <begin position="94"/>
        <end position="120"/>
    </location>
</feature>
<name>A0A931GLU2_9ACTN</name>
<evidence type="ECO:0000256" key="2">
    <source>
        <dbReference type="SAM" id="MobiDB-lite"/>
    </source>
</evidence>
<evidence type="ECO:0000259" key="3">
    <source>
        <dbReference type="PROSITE" id="PS50006"/>
    </source>
</evidence>
<dbReference type="Gene3D" id="2.60.200.20">
    <property type="match status" value="1"/>
</dbReference>
<keyword evidence="5" id="KW-1185">Reference proteome</keyword>
<organism evidence="4 5">
    <name type="scientific">Actinomadura viridis</name>
    <dbReference type="NCBI Taxonomy" id="58110"/>
    <lineage>
        <taxon>Bacteria</taxon>
        <taxon>Bacillati</taxon>
        <taxon>Actinomycetota</taxon>
        <taxon>Actinomycetes</taxon>
        <taxon>Streptosporangiales</taxon>
        <taxon>Thermomonosporaceae</taxon>
        <taxon>Actinomadura</taxon>
    </lineage>
</organism>
<feature type="region of interest" description="Disordered" evidence="2">
    <location>
        <begin position="21"/>
        <end position="70"/>
    </location>
</feature>
<dbReference type="CDD" id="cd00060">
    <property type="entry name" value="FHA"/>
    <property type="match status" value="1"/>
</dbReference>
<dbReference type="SUPFAM" id="SSF49879">
    <property type="entry name" value="SMAD/FHA domain"/>
    <property type="match status" value="1"/>
</dbReference>
<proteinExistence type="predicted"/>
<dbReference type="InterPro" id="IPR008984">
    <property type="entry name" value="SMAD_FHA_dom_sf"/>
</dbReference>
<evidence type="ECO:0000256" key="1">
    <source>
        <dbReference type="ARBA" id="ARBA00022553"/>
    </source>
</evidence>
<protein>
    <recommendedName>
        <fullName evidence="3">FHA domain-containing protein</fullName>
    </recommendedName>
</protein>
<comment type="caution">
    <text evidence="4">The sequence shown here is derived from an EMBL/GenBank/DDBJ whole genome shotgun (WGS) entry which is preliminary data.</text>
</comment>
<dbReference type="SMART" id="SM00240">
    <property type="entry name" value="FHA"/>
    <property type="match status" value="1"/>
</dbReference>
<evidence type="ECO:0000313" key="5">
    <source>
        <dbReference type="Proteomes" id="UP000614047"/>
    </source>
</evidence>
<dbReference type="EMBL" id="JADOUA010000001">
    <property type="protein sequence ID" value="MBG6087801.1"/>
    <property type="molecule type" value="Genomic_DNA"/>
</dbReference>
<feature type="domain" description="FHA" evidence="3">
    <location>
        <begin position="184"/>
        <end position="243"/>
    </location>
</feature>
<gene>
    <name evidence="4" type="ORF">IW256_001914</name>
</gene>
<evidence type="ECO:0000313" key="4">
    <source>
        <dbReference type="EMBL" id="MBG6087801.1"/>
    </source>
</evidence>
<dbReference type="AlphaFoldDB" id="A0A931GLU2"/>
<dbReference type="Pfam" id="PF00498">
    <property type="entry name" value="FHA"/>
    <property type="match status" value="1"/>
</dbReference>
<feature type="region of interest" description="Disordered" evidence="2">
    <location>
        <begin position="90"/>
        <end position="137"/>
    </location>
</feature>
<dbReference type="PROSITE" id="PS50006">
    <property type="entry name" value="FHA_DOMAIN"/>
    <property type="match status" value="1"/>
</dbReference>
<dbReference type="InterPro" id="IPR000253">
    <property type="entry name" value="FHA_dom"/>
</dbReference>
<reference evidence="4" key="1">
    <citation type="submission" date="2020-11" db="EMBL/GenBank/DDBJ databases">
        <title>Sequencing the genomes of 1000 actinobacteria strains.</title>
        <authorList>
            <person name="Klenk H.-P."/>
        </authorList>
    </citation>
    <scope>NUCLEOTIDE SEQUENCE</scope>
    <source>
        <strain evidence="4">DSM 43175</strain>
    </source>
</reference>
<sequence length="275" mass="27001">MATCPAGHASASPDYCDVCGERIGGAPPSVPAPGSGPGGSGPGGSAPGSGGTAGTSGIPAVPGGNPCPDCGTPASDRFCEECGYDFATGGGKPTPAPPEEPPIPAPAPEPVPDPPSPAPSSPATGPEGGREAEGAPAADGWVAVVSADRGYYDAIIAELDPDAGVIAFPPYCPERRVPIGGGQVRIGRRSASRGVTPEIDLRVAPEDPGVSHVHAVLLARPGGGWALVDPGSTNGTSLNGSTATIPLNVEVPVGDGDRIHVGVWTTITLRKGEAP</sequence>
<feature type="compositionally biased region" description="Gly residues" evidence="2">
    <location>
        <begin position="35"/>
        <end position="54"/>
    </location>
</feature>
<dbReference type="Proteomes" id="UP000614047">
    <property type="component" value="Unassembled WGS sequence"/>
</dbReference>
<keyword evidence="1" id="KW-0597">Phosphoprotein</keyword>